<sequence length="606" mass="63651">MSGSTDNARGRRLLLAALRPHRWGLLAGIAAGLVWCAGKVAVPRLVGIGIDDGLATGDTRTLVVCAVAVAAIGVVSGAAAGLRRYFGQVVAWRVEADLRVRIFAHVQRLHPAFHDRTPAGQLMARAATDLQQIQQPVVSIAMIVSNVVTVLAVTVLLAMIDAPLTVVALGSVLLIGAGTRRFSARLQPLARRLQNELAGLASVAEETVTGIRAVKGFGAEEVEEERLRGRTAAILDAALGMTRLRAAFLPLIEFFPALGLAAVLWTGGRAVAAGSLTVGELVQFNYYVLMLVGPLRMTGMIVAQFQRGFVAATLVDGLLRTRPEIVDPPAPRSLPARDAVPGDPADTDRRPAGGKGRAGSPAPAGAVRFENVWFGYGDGPDVLRGVDLRIEPGETVAVVGATGSGKSTLLSLIPRFYDVRRGRITLDGLDVRELSLAALRREVGVAFEDAFLFGGTIEENVAFADPGASPAHVRRAARLAGAHEFVSALPGGYGAPVGERGLSLSGGQRQRLALARAILADPRVLVLDDVTSAVDPAKEHEIRDAMAEVMRGRTTILVSHRAATIALADRVVLIDGGRVAAEGTHAGLVAGSARYREVVAAHWAVV</sequence>
<dbReference type="Pfam" id="PF00664">
    <property type="entry name" value="ABC_membrane"/>
    <property type="match status" value="1"/>
</dbReference>
<feature type="region of interest" description="Disordered" evidence="10">
    <location>
        <begin position="326"/>
        <end position="363"/>
    </location>
</feature>
<dbReference type="FunFam" id="3.40.50.300:FF:000299">
    <property type="entry name" value="ABC transporter ATP-binding protein/permease"/>
    <property type="match status" value="1"/>
</dbReference>
<keyword evidence="5" id="KW-0547">Nucleotide-binding</keyword>
<comment type="similarity">
    <text evidence="9">Belongs to the ABC transporter superfamily. Lipid exporter (TC 3.A.1.106) family.</text>
</comment>
<evidence type="ECO:0008006" key="16">
    <source>
        <dbReference type="Google" id="ProtNLM"/>
    </source>
</evidence>
<evidence type="ECO:0000256" key="1">
    <source>
        <dbReference type="ARBA" id="ARBA00004651"/>
    </source>
</evidence>
<proteinExistence type="inferred from homology"/>
<keyword evidence="3" id="KW-1003">Cell membrane</keyword>
<evidence type="ECO:0000256" key="7">
    <source>
        <dbReference type="ARBA" id="ARBA00022989"/>
    </source>
</evidence>
<evidence type="ECO:0000259" key="13">
    <source>
        <dbReference type="PROSITE" id="PS50929"/>
    </source>
</evidence>
<dbReference type="GO" id="GO:0034040">
    <property type="term" value="F:ATPase-coupled lipid transmembrane transporter activity"/>
    <property type="evidence" value="ECO:0007669"/>
    <property type="project" value="TreeGrafter"/>
</dbReference>
<reference evidence="14" key="1">
    <citation type="submission" date="2021-01" db="EMBL/GenBank/DDBJ databases">
        <title>Whole genome shotgun sequence of Planobispora takensis NBRC 109077.</title>
        <authorList>
            <person name="Komaki H."/>
            <person name="Tamura T."/>
        </authorList>
    </citation>
    <scope>NUCLEOTIDE SEQUENCE</scope>
    <source>
        <strain evidence="14">NBRC 109077</strain>
    </source>
</reference>
<dbReference type="EMBL" id="BOOK01000024">
    <property type="protein sequence ID" value="GII01453.1"/>
    <property type="molecule type" value="Genomic_DNA"/>
</dbReference>
<organism evidence="14 15">
    <name type="scientific">Planobispora takensis</name>
    <dbReference type="NCBI Taxonomy" id="1367882"/>
    <lineage>
        <taxon>Bacteria</taxon>
        <taxon>Bacillati</taxon>
        <taxon>Actinomycetota</taxon>
        <taxon>Actinomycetes</taxon>
        <taxon>Streptosporangiales</taxon>
        <taxon>Streptosporangiaceae</taxon>
        <taxon>Planobispora</taxon>
    </lineage>
</organism>
<dbReference type="CDD" id="cd18543">
    <property type="entry name" value="ABC_6TM_Rv0194_D1_like"/>
    <property type="match status" value="1"/>
</dbReference>
<keyword evidence="6" id="KW-0067">ATP-binding</keyword>
<evidence type="ECO:0000256" key="10">
    <source>
        <dbReference type="SAM" id="MobiDB-lite"/>
    </source>
</evidence>
<evidence type="ECO:0000256" key="11">
    <source>
        <dbReference type="SAM" id="Phobius"/>
    </source>
</evidence>
<dbReference type="Gene3D" id="3.40.50.300">
    <property type="entry name" value="P-loop containing nucleotide triphosphate hydrolases"/>
    <property type="match status" value="1"/>
</dbReference>
<dbReference type="Pfam" id="PF00005">
    <property type="entry name" value="ABC_tran"/>
    <property type="match status" value="1"/>
</dbReference>
<feature type="domain" description="ABC transmembrane type-1" evidence="13">
    <location>
        <begin position="26"/>
        <end position="307"/>
    </location>
</feature>
<evidence type="ECO:0000256" key="4">
    <source>
        <dbReference type="ARBA" id="ARBA00022692"/>
    </source>
</evidence>
<feature type="transmembrane region" description="Helical" evidence="11">
    <location>
        <begin position="21"/>
        <end position="41"/>
    </location>
</feature>
<dbReference type="PANTHER" id="PTHR24221">
    <property type="entry name" value="ATP-BINDING CASSETTE SUB-FAMILY B"/>
    <property type="match status" value="1"/>
</dbReference>
<feature type="domain" description="ABC transporter" evidence="12">
    <location>
        <begin position="367"/>
        <end position="601"/>
    </location>
</feature>
<keyword evidence="7 11" id="KW-1133">Transmembrane helix</keyword>
<dbReference type="InterPro" id="IPR003439">
    <property type="entry name" value="ABC_transporter-like_ATP-bd"/>
</dbReference>
<evidence type="ECO:0000256" key="8">
    <source>
        <dbReference type="ARBA" id="ARBA00023136"/>
    </source>
</evidence>
<dbReference type="GO" id="GO:0005886">
    <property type="term" value="C:plasma membrane"/>
    <property type="evidence" value="ECO:0007669"/>
    <property type="project" value="UniProtKB-SubCell"/>
</dbReference>
<evidence type="ECO:0000256" key="3">
    <source>
        <dbReference type="ARBA" id="ARBA00022475"/>
    </source>
</evidence>
<evidence type="ECO:0000256" key="2">
    <source>
        <dbReference type="ARBA" id="ARBA00022448"/>
    </source>
</evidence>
<gene>
    <name evidence="14" type="ORF">Pta02_34610</name>
</gene>
<dbReference type="RefSeq" id="WP_203875830.1">
    <property type="nucleotide sequence ID" value="NZ_BOOK01000024.1"/>
</dbReference>
<dbReference type="GO" id="GO:0140359">
    <property type="term" value="F:ABC-type transporter activity"/>
    <property type="evidence" value="ECO:0007669"/>
    <property type="project" value="InterPro"/>
</dbReference>
<dbReference type="GO" id="GO:0005524">
    <property type="term" value="F:ATP binding"/>
    <property type="evidence" value="ECO:0007669"/>
    <property type="project" value="UniProtKB-KW"/>
</dbReference>
<dbReference type="InterPro" id="IPR011527">
    <property type="entry name" value="ABC1_TM_dom"/>
</dbReference>
<evidence type="ECO:0000313" key="15">
    <source>
        <dbReference type="Proteomes" id="UP000634476"/>
    </source>
</evidence>
<protein>
    <recommendedName>
        <fullName evidence="16">ABC transporter ATP-binding protein</fullName>
    </recommendedName>
</protein>
<accession>A0A8J3SWD6</accession>
<dbReference type="InterPro" id="IPR027417">
    <property type="entry name" value="P-loop_NTPase"/>
</dbReference>
<evidence type="ECO:0000256" key="9">
    <source>
        <dbReference type="ARBA" id="ARBA00061644"/>
    </source>
</evidence>
<comment type="caution">
    <text evidence="14">The sequence shown here is derived from an EMBL/GenBank/DDBJ whole genome shotgun (WGS) entry which is preliminary data.</text>
</comment>
<feature type="transmembrane region" description="Helical" evidence="11">
    <location>
        <begin position="166"/>
        <end position="183"/>
    </location>
</feature>
<dbReference type="InterPro" id="IPR003593">
    <property type="entry name" value="AAA+_ATPase"/>
</dbReference>
<feature type="transmembrane region" description="Helical" evidence="11">
    <location>
        <begin position="137"/>
        <end position="160"/>
    </location>
</feature>
<keyword evidence="8 11" id="KW-0472">Membrane</keyword>
<dbReference type="Gene3D" id="1.20.1560.10">
    <property type="entry name" value="ABC transporter type 1, transmembrane domain"/>
    <property type="match status" value="1"/>
</dbReference>
<dbReference type="GO" id="GO:0016887">
    <property type="term" value="F:ATP hydrolysis activity"/>
    <property type="evidence" value="ECO:0007669"/>
    <property type="project" value="InterPro"/>
</dbReference>
<evidence type="ECO:0000256" key="5">
    <source>
        <dbReference type="ARBA" id="ARBA00022741"/>
    </source>
</evidence>
<keyword evidence="2" id="KW-0813">Transport</keyword>
<dbReference type="Proteomes" id="UP000634476">
    <property type="component" value="Unassembled WGS sequence"/>
</dbReference>
<keyword evidence="15" id="KW-1185">Reference proteome</keyword>
<dbReference type="PROSITE" id="PS50929">
    <property type="entry name" value="ABC_TM1F"/>
    <property type="match status" value="1"/>
</dbReference>
<dbReference type="PANTHER" id="PTHR24221:SF654">
    <property type="entry name" value="ATP-BINDING CASSETTE SUB-FAMILY B MEMBER 6"/>
    <property type="match status" value="1"/>
</dbReference>
<evidence type="ECO:0000259" key="12">
    <source>
        <dbReference type="PROSITE" id="PS50893"/>
    </source>
</evidence>
<name>A0A8J3SWD6_9ACTN</name>
<dbReference type="InterPro" id="IPR017871">
    <property type="entry name" value="ABC_transporter-like_CS"/>
</dbReference>
<dbReference type="InterPro" id="IPR039421">
    <property type="entry name" value="Type_1_exporter"/>
</dbReference>
<evidence type="ECO:0000313" key="14">
    <source>
        <dbReference type="EMBL" id="GII01453.1"/>
    </source>
</evidence>
<dbReference type="AlphaFoldDB" id="A0A8J3SWD6"/>
<dbReference type="PROSITE" id="PS50893">
    <property type="entry name" value="ABC_TRANSPORTER_2"/>
    <property type="match status" value="1"/>
</dbReference>
<dbReference type="SMART" id="SM00382">
    <property type="entry name" value="AAA"/>
    <property type="match status" value="1"/>
</dbReference>
<dbReference type="PROSITE" id="PS00211">
    <property type="entry name" value="ABC_TRANSPORTER_1"/>
    <property type="match status" value="1"/>
</dbReference>
<dbReference type="SUPFAM" id="SSF52540">
    <property type="entry name" value="P-loop containing nucleoside triphosphate hydrolases"/>
    <property type="match status" value="1"/>
</dbReference>
<feature type="transmembrane region" description="Helical" evidence="11">
    <location>
        <begin position="61"/>
        <end position="82"/>
    </location>
</feature>
<keyword evidence="4 11" id="KW-0812">Transmembrane</keyword>
<feature type="transmembrane region" description="Helical" evidence="11">
    <location>
        <begin position="247"/>
        <end position="266"/>
    </location>
</feature>
<dbReference type="SUPFAM" id="SSF90123">
    <property type="entry name" value="ABC transporter transmembrane region"/>
    <property type="match status" value="1"/>
</dbReference>
<comment type="subcellular location">
    <subcellularLocation>
        <location evidence="1">Cell membrane</location>
        <topology evidence="1">Multi-pass membrane protein</topology>
    </subcellularLocation>
</comment>
<evidence type="ECO:0000256" key="6">
    <source>
        <dbReference type="ARBA" id="ARBA00022840"/>
    </source>
</evidence>
<dbReference type="InterPro" id="IPR036640">
    <property type="entry name" value="ABC1_TM_sf"/>
</dbReference>